<dbReference type="OrthoDB" id="9797217at2"/>
<proteinExistence type="inferred from homology"/>
<evidence type="ECO:0000256" key="1">
    <source>
        <dbReference type="ARBA" id="ARBA00022801"/>
    </source>
</evidence>
<dbReference type="GO" id="GO:0009039">
    <property type="term" value="F:urease activity"/>
    <property type="evidence" value="ECO:0007669"/>
    <property type="project" value="UniProtKB-UniRule"/>
</dbReference>
<sequence>MSKKRTEQTVVPGEYILHESPIAFNEKREEIRIKVRNTGDRPIQIGSHFHFFEANKALLFDRHAAYGKRLNIASTTAIRFEPGDEIEVPLISVGGKKTLYGFNNLVDGWTGESPIANGERAEKIRTVNNAIALGYQNLKDEEPPVAE</sequence>
<dbReference type="Pfam" id="PF00699">
    <property type="entry name" value="Urease_beta"/>
    <property type="match status" value="1"/>
</dbReference>
<comment type="subunit">
    <text evidence="3">Heterotrimer of UreA (gamma), UreB (beta) and UreC (alpha) subunits. Three heterotrimers associate to form the active enzyme.</text>
</comment>
<protein>
    <recommendedName>
        <fullName evidence="3">Urease subunit beta</fullName>
        <ecNumber evidence="3">3.5.1.5</ecNumber>
    </recommendedName>
    <alternativeName>
        <fullName evidence="3">Urea amidohydrolase subunit beta</fullName>
    </alternativeName>
</protein>
<comment type="subcellular location">
    <subcellularLocation>
        <location evidence="3">Cytoplasm</location>
    </subcellularLocation>
</comment>
<dbReference type="KEGG" id="izh:FEM41_23030"/>
<dbReference type="Gene3D" id="2.10.150.10">
    <property type="entry name" value="Urease, beta subunit"/>
    <property type="match status" value="1"/>
</dbReference>
<gene>
    <name evidence="3" type="primary">ureB</name>
    <name evidence="4" type="ORF">FEM41_23030</name>
</gene>
<dbReference type="EC" id="3.5.1.5" evidence="3"/>
<evidence type="ECO:0000256" key="2">
    <source>
        <dbReference type="ARBA" id="ARBA00047778"/>
    </source>
</evidence>
<dbReference type="UniPathway" id="UPA00258">
    <property type="reaction ID" value="UER00370"/>
</dbReference>
<organism evidence="4 5">
    <name type="scientific">Jejubacter calystegiae</name>
    <dbReference type="NCBI Taxonomy" id="2579935"/>
    <lineage>
        <taxon>Bacteria</taxon>
        <taxon>Pseudomonadati</taxon>
        <taxon>Pseudomonadota</taxon>
        <taxon>Gammaproteobacteria</taxon>
        <taxon>Enterobacterales</taxon>
        <taxon>Enterobacteriaceae</taxon>
        <taxon>Jejubacter</taxon>
    </lineage>
</organism>
<dbReference type="RefSeq" id="WP_138098821.1">
    <property type="nucleotide sequence ID" value="NZ_CP040428.1"/>
</dbReference>
<keyword evidence="1 3" id="KW-0378">Hydrolase</keyword>
<dbReference type="PANTHER" id="PTHR33569:SF1">
    <property type="entry name" value="UREASE"/>
    <property type="match status" value="1"/>
</dbReference>
<dbReference type="InterPro" id="IPR036461">
    <property type="entry name" value="Urease_betasu_sf"/>
</dbReference>
<comment type="similarity">
    <text evidence="3">Belongs to the urease beta subunit family.</text>
</comment>
<dbReference type="GO" id="GO:0043419">
    <property type="term" value="P:urea catabolic process"/>
    <property type="evidence" value="ECO:0007669"/>
    <property type="project" value="UniProtKB-UniRule"/>
</dbReference>
<dbReference type="NCBIfam" id="TIGR00192">
    <property type="entry name" value="urease_beta"/>
    <property type="match status" value="1"/>
</dbReference>
<dbReference type="HAMAP" id="MF_01954">
    <property type="entry name" value="Urease_beta"/>
    <property type="match status" value="1"/>
</dbReference>
<dbReference type="Proteomes" id="UP000302163">
    <property type="component" value="Chromosome"/>
</dbReference>
<comment type="catalytic activity">
    <reaction evidence="2 3">
        <text>urea + 2 H2O + H(+) = hydrogencarbonate + 2 NH4(+)</text>
        <dbReference type="Rhea" id="RHEA:20557"/>
        <dbReference type="ChEBI" id="CHEBI:15377"/>
        <dbReference type="ChEBI" id="CHEBI:15378"/>
        <dbReference type="ChEBI" id="CHEBI:16199"/>
        <dbReference type="ChEBI" id="CHEBI:17544"/>
        <dbReference type="ChEBI" id="CHEBI:28938"/>
        <dbReference type="EC" id="3.5.1.5"/>
    </reaction>
</comment>
<dbReference type="CDD" id="cd00407">
    <property type="entry name" value="Urease_beta"/>
    <property type="match status" value="1"/>
</dbReference>
<evidence type="ECO:0000313" key="5">
    <source>
        <dbReference type="Proteomes" id="UP000302163"/>
    </source>
</evidence>
<accession>A0A4P8YN71</accession>
<dbReference type="InterPro" id="IPR050069">
    <property type="entry name" value="Urease_subunit"/>
</dbReference>
<reference evidence="4 5" key="1">
    <citation type="submission" date="2019-05" db="EMBL/GenBank/DDBJ databases">
        <title>Complete genome sequence of Izhakiella calystegiae KSNA2, an endophyte isolated from beach morning glory (Calystegia soldanella).</title>
        <authorList>
            <person name="Jiang L."/>
            <person name="Jeong J.C."/>
            <person name="Kim C.Y."/>
            <person name="Kim D.H."/>
            <person name="Kim S.W."/>
            <person name="Lee j."/>
        </authorList>
    </citation>
    <scope>NUCLEOTIDE SEQUENCE [LARGE SCALE GENOMIC DNA]</scope>
    <source>
        <strain evidence="4 5">KSNA2</strain>
    </source>
</reference>
<name>A0A4P8YN71_9ENTR</name>
<dbReference type="PANTHER" id="PTHR33569">
    <property type="entry name" value="UREASE"/>
    <property type="match status" value="1"/>
</dbReference>
<comment type="pathway">
    <text evidence="3">Nitrogen metabolism; urea degradation; CO(2) and NH(3) from urea (urease route): step 1/1.</text>
</comment>
<dbReference type="NCBIfam" id="NF009682">
    <property type="entry name" value="PRK13203.1"/>
    <property type="match status" value="1"/>
</dbReference>
<dbReference type="EMBL" id="CP040428">
    <property type="protein sequence ID" value="QCT22311.1"/>
    <property type="molecule type" value="Genomic_DNA"/>
</dbReference>
<evidence type="ECO:0000256" key="3">
    <source>
        <dbReference type="HAMAP-Rule" id="MF_01954"/>
    </source>
</evidence>
<dbReference type="SUPFAM" id="SSF51278">
    <property type="entry name" value="Urease, beta-subunit"/>
    <property type="match status" value="1"/>
</dbReference>
<keyword evidence="3" id="KW-0963">Cytoplasm</keyword>
<dbReference type="GO" id="GO:0035550">
    <property type="term" value="C:urease complex"/>
    <property type="evidence" value="ECO:0007669"/>
    <property type="project" value="InterPro"/>
</dbReference>
<keyword evidence="5" id="KW-1185">Reference proteome</keyword>
<dbReference type="InterPro" id="IPR002019">
    <property type="entry name" value="Urease_beta-like"/>
</dbReference>
<evidence type="ECO:0000313" key="4">
    <source>
        <dbReference type="EMBL" id="QCT22311.1"/>
    </source>
</evidence>
<dbReference type="AlphaFoldDB" id="A0A4P8YN71"/>